<name>A0A1T1H5M0_9GAMM</name>
<comment type="caution">
    <text evidence="3">The sequence shown here is derived from an EMBL/GenBank/DDBJ whole genome shotgun (WGS) entry which is preliminary data.</text>
</comment>
<dbReference type="Proteomes" id="UP000191160">
    <property type="component" value="Unassembled WGS sequence"/>
</dbReference>
<feature type="coiled-coil region" evidence="1">
    <location>
        <begin position="118"/>
        <end position="170"/>
    </location>
</feature>
<dbReference type="AlphaFoldDB" id="A0A1T1H5M0"/>
<gene>
    <name evidence="3" type="ORF">B1202_00320</name>
</gene>
<accession>A0A1T1H5M0</accession>
<reference evidence="3 4" key="1">
    <citation type="submission" date="2017-02" db="EMBL/GenBank/DDBJ databases">
        <title>Acinetobacter sp. ANC 4945, whole genome shotgun sequencing project.</title>
        <authorList>
            <person name="Radolfova-Krizova L."/>
            <person name="Al Atrouni A."/>
            <person name="Nemec A."/>
        </authorList>
    </citation>
    <scope>NUCLEOTIDE SEQUENCE [LARGE SCALE GENOMIC DNA]</scope>
    <source>
        <strain evidence="3 4">ANC 4945</strain>
    </source>
</reference>
<feature type="transmembrane region" description="Helical" evidence="2">
    <location>
        <begin position="52"/>
        <end position="76"/>
    </location>
</feature>
<feature type="transmembrane region" description="Helical" evidence="2">
    <location>
        <begin position="16"/>
        <end position="40"/>
    </location>
</feature>
<keyword evidence="4" id="KW-1185">Reference proteome</keyword>
<protein>
    <submittedName>
        <fullName evidence="3">Uncharacterized protein</fullName>
    </submittedName>
</protein>
<dbReference type="EMBL" id="MVKX01000001">
    <property type="protein sequence ID" value="OOV85133.1"/>
    <property type="molecule type" value="Genomic_DNA"/>
</dbReference>
<organism evidence="3 4">
    <name type="scientific">Acinetobacter amyesii</name>
    <dbReference type="NCBI Taxonomy" id="2942470"/>
    <lineage>
        <taxon>Bacteria</taxon>
        <taxon>Pseudomonadati</taxon>
        <taxon>Pseudomonadota</taxon>
        <taxon>Gammaproteobacteria</taxon>
        <taxon>Moraxellales</taxon>
        <taxon>Moraxellaceae</taxon>
        <taxon>Acinetobacter</taxon>
    </lineage>
</organism>
<evidence type="ECO:0000313" key="4">
    <source>
        <dbReference type="Proteomes" id="UP000191160"/>
    </source>
</evidence>
<keyword evidence="2" id="KW-1133">Transmembrane helix</keyword>
<evidence type="ECO:0000256" key="2">
    <source>
        <dbReference type="SAM" id="Phobius"/>
    </source>
</evidence>
<dbReference type="RefSeq" id="WP_078188544.1">
    <property type="nucleotide sequence ID" value="NZ_JAMCOZ010000012.1"/>
</dbReference>
<evidence type="ECO:0000256" key="1">
    <source>
        <dbReference type="SAM" id="Coils"/>
    </source>
</evidence>
<keyword evidence="2" id="KW-0472">Membrane</keyword>
<keyword evidence="2" id="KW-0812">Transmembrane</keyword>
<sequence>MKELFEAINTRVKEPYWGFFLLSFLAFNWKGLFLLCFASGTAQEKIKIFDEYTNVWTILVFPIAIAFFILIITPWLKLLFSWISTSAYEQLNSHDLRREDKYLSEKIELERKRVLVLANKEEELIDQAKRDIDINKIEDEDVKESLKREIENLRKERNEIVNKVNLESNKKK</sequence>
<proteinExistence type="predicted"/>
<evidence type="ECO:0000313" key="3">
    <source>
        <dbReference type="EMBL" id="OOV85133.1"/>
    </source>
</evidence>
<keyword evidence="1" id="KW-0175">Coiled coil</keyword>